<dbReference type="EMBL" id="AVOT02000922">
    <property type="protein sequence ID" value="MBW0464967.1"/>
    <property type="molecule type" value="Genomic_DNA"/>
</dbReference>
<comment type="caution">
    <text evidence="1">The sequence shown here is derived from an EMBL/GenBank/DDBJ whole genome shotgun (WGS) entry which is preliminary data.</text>
</comment>
<dbReference type="Proteomes" id="UP000765509">
    <property type="component" value="Unassembled WGS sequence"/>
</dbReference>
<proteinExistence type="predicted"/>
<evidence type="ECO:0000313" key="2">
    <source>
        <dbReference type="Proteomes" id="UP000765509"/>
    </source>
</evidence>
<dbReference type="Gene3D" id="3.30.70.270">
    <property type="match status" value="1"/>
</dbReference>
<protein>
    <submittedName>
        <fullName evidence="1">Uncharacterized protein</fullName>
    </submittedName>
</protein>
<dbReference type="InterPro" id="IPR043128">
    <property type="entry name" value="Rev_trsase/Diguanyl_cyclase"/>
</dbReference>
<dbReference type="InterPro" id="IPR050951">
    <property type="entry name" value="Retrovirus_Pol_polyprotein"/>
</dbReference>
<dbReference type="InterPro" id="IPR043502">
    <property type="entry name" value="DNA/RNA_pol_sf"/>
</dbReference>
<evidence type="ECO:0000313" key="1">
    <source>
        <dbReference type="EMBL" id="MBW0464967.1"/>
    </source>
</evidence>
<keyword evidence="2" id="KW-1185">Reference proteome</keyword>
<dbReference type="AlphaFoldDB" id="A0A9Q3GG10"/>
<accession>A0A9Q3GG10</accession>
<dbReference type="SUPFAM" id="SSF56672">
    <property type="entry name" value="DNA/RNA polymerases"/>
    <property type="match status" value="1"/>
</dbReference>
<reference evidence="1" key="1">
    <citation type="submission" date="2021-03" db="EMBL/GenBank/DDBJ databases">
        <title>Draft genome sequence of rust myrtle Austropuccinia psidii MF-1, a brazilian biotype.</title>
        <authorList>
            <person name="Quecine M.C."/>
            <person name="Pachon D.M.R."/>
            <person name="Bonatelli M.L."/>
            <person name="Correr F.H."/>
            <person name="Franceschini L.M."/>
            <person name="Leite T.F."/>
            <person name="Margarido G.R.A."/>
            <person name="Almeida C.A."/>
            <person name="Ferrarezi J.A."/>
            <person name="Labate C.A."/>
        </authorList>
    </citation>
    <scope>NUCLEOTIDE SEQUENCE</scope>
    <source>
        <strain evidence="1">MF-1</strain>
    </source>
</reference>
<dbReference type="PANTHER" id="PTHR37984:SF5">
    <property type="entry name" value="PROTEIN NYNRIN-LIKE"/>
    <property type="match status" value="1"/>
</dbReference>
<dbReference type="Gene3D" id="3.10.10.10">
    <property type="entry name" value="HIV Type 1 Reverse Transcriptase, subunit A, domain 1"/>
    <property type="match status" value="1"/>
</dbReference>
<dbReference type="PANTHER" id="PTHR37984">
    <property type="entry name" value="PROTEIN CBG26694"/>
    <property type="match status" value="1"/>
</dbReference>
<gene>
    <name evidence="1" type="ORF">O181_004682</name>
</gene>
<sequence>MRHDLIDVLYTYKNVFASDNGPLGAIRGHEVDISVKIDRKYPPVLRILAYPACPRSREALEKSIQEVIQLGLVRKLGHNEEAEATTPVFMACNNDVSRMVGEFRALNTYTVPDRYPIPRIQEIFTQLSKSKYITSIDPLNAFNHNVLTPKAKKSLKIITQCGIYEYFRILFCI</sequence>
<name>A0A9Q3GG10_9BASI</name>
<dbReference type="OrthoDB" id="6776860at2759"/>
<organism evidence="1 2">
    <name type="scientific">Austropuccinia psidii MF-1</name>
    <dbReference type="NCBI Taxonomy" id="1389203"/>
    <lineage>
        <taxon>Eukaryota</taxon>
        <taxon>Fungi</taxon>
        <taxon>Dikarya</taxon>
        <taxon>Basidiomycota</taxon>
        <taxon>Pucciniomycotina</taxon>
        <taxon>Pucciniomycetes</taxon>
        <taxon>Pucciniales</taxon>
        <taxon>Sphaerophragmiaceae</taxon>
        <taxon>Austropuccinia</taxon>
    </lineage>
</organism>